<dbReference type="GO" id="GO:0005912">
    <property type="term" value="C:adherens junction"/>
    <property type="evidence" value="ECO:0007669"/>
    <property type="project" value="TreeGrafter"/>
</dbReference>
<dbReference type="OMA" id="VIDKRHC"/>
<dbReference type="GO" id="GO:0098609">
    <property type="term" value="P:cell-cell adhesion"/>
    <property type="evidence" value="ECO:0007669"/>
    <property type="project" value="TreeGrafter"/>
</dbReference>
<feature type="region of interest" description="Disordered" evidence="3">
    <location>
        <begin position="129"/>
        <end position="263"/>
    </location>
</feature>
<evidence type="ECO:0000256" key="3">
    <source>
        <dbReference type="SAM" id="MobiDB-lite"/>
    </source>
</evidence>
<evidence type="ECO:0000256" key="1">
    <source>
        <dbReference type="ARBA" id="ARBA00022614"/>
    </source>
</evidence>
<dbReference type="EMBL" id="BEZZ01000756">
    <property type="protein sequence ID" value="GCC35882.1"/>
    <property type="molecule type" value="Genomic_DNA"/>
</dbReference>
<dbReference type="STRING" id="137246.A0A401SZR2"/>
<dbReference type="GO" id="GO:0016323">
    <property type="term" value="C:basolateral plasma membrane"/>
    <property type="evidence" value="ECO:0007669"/>
    <property type="project" value="TreeGrafter"/>
</dbReference>
<dbReference type="InterPro" id="IPR003591">
    <property type="entry name" value="Leu-rich_rpt_typical-subtyp"/>
</dbReference>
<dbReference type="GO" id="GO:0045211">
    <property type="term" value="C:postsynaptic membrane"/>
    <property type="evidence" value="ECO:0007669"/>
    <property type="project" value="TreeGrafter"/>
</dbReference>
<evidence type="ECO:0000313" key="6">
    <source>
        <dbReference type="Proteomes" id="UP000287033"/>
    </source>
</evidence>
<dbReference type="SMART" id="SM00364">
    <property type="entry name" value="LRR_BAC"/>
    <property type="match status" value="11"/>
</dbReference>
<sequence length="792" mass="88998">MVTWEAGFQLRNKVQKLHSSKQKGCYDEPLGGAKKAAGKLGTTCEDRESLIRLNARPAGAHHGCFSAGGWLEAAGFRNWGSEYREPLACRHPDSHPGERGKSLRLEPRERLSSTTFCGIRETPALRTFQGNRESPSRTFQGIRETPALRTFQGNRETPFSSWNRESPSRTFQGEPRDSLLLLEPREPLENLPRDPRDPFSQKPLGIATSARTRETLCSPREPSRGSARPPSTPKPSGTARPPTKTLLLEPRDPRESQQVPPTPLGARDMFNCIPLWRCNRHVEAVDRRHCSLLAVPDEIYRYSRSLEELLLDANQLRELPKPFFQLVKLRKLGLSDNEIQRLPPEIANFMLLVELDLSRNDIMEIPESISFCKSLQVADFSGNPLTRLPESFPELRNLTCLSLNDISLQALPENIGNLINLASLELRENLLTLLPESLSLLCKLEELDLGNNELYTLPENTGSLSNLKDLWLDGNQLVELPVEIGNLKNLLCLDVSENKLEKLPEEISGLGLLTDLLVSQNHLEVLPNGIGKLKHLSILKLDQNRLVQLTEAIGECGNLTELVLTENQLTSLPRSIGKLRKLTNFNVDRNRLLSIPKEIGGCCSLNVFSLRDNRLTRIPPEVSQATELHVLDLAGNRLKHLPLSLTSLKLKALWLSENQSQPLLTFQTDVDVETREKVLTCVLLPQLPSEQNNYDNLPRCGALENLVNDMSDEIWNERAMNRISAIRFLDDEDEEDDEEKGTLLRRATPHPGELKTLKKTAENLRNDMNAAKGLDSNKNEVNNAIKRVTTSV</sequence>
<dbReference type="FunFam" id="3.80.10.10:FF:000036">
    <property type="entry name" value="protein scribble homolog isoform X1"/>
    <property type="match status" value="1"/>
</dbReference>
<gene>
    <name evidence="5" type="ORF">chiPu_0014371</name>
</gene>
<feature type="compositionally biased region" description="Polar residues" evidence="3">
    <location>
        <begin position="129"/>
        <end position="139"/>
    </location>
</feature>
<dbReference type="SUPFAM" id="SSF52058">
    <property type="entry name" value="L domain-like"/>
    <property type="match status" value="1"/>
</dbReference>
<dbReference type="Proteomes" id="UP000287033">
    <property type="component" value="Unassembled WGS sequence"/>
</dbReference>
<dbReference type="AlphaFoldDB" id="A0A401SZR2"/>
<dbReference type="PROSITE" id="PS51450">
    <property type="entry name" value="LRR"/>
    <property type="match status" value="5"/>
</dbReference>
<dbReference type="Pfam" id="PF23598">
    <property type="entry name" value="LRR_14"/>
    <property type="match status" value="1"/>
</dbReference>
<dbReference type="InterPro" id="IPR055414">
    <property type="entry name" value="LRR_R13L4/SHOC2-like"/>
</dbReference>
<dbReference type="InterPro" id="IPR050614">
    <property type="entry name" value="Synaptic_Scaffolding_LAP-MAGUK"/>
</dbReference>
<proteinExistence type="predicted"/>
<dbReference type="InterPro" id="IPR032675">
    <property type="entry name" value="LRR_dom_sf"/>
</dbReference>
<dbReference type="FunFam" id="3.80.10.10:FF:000423">
    <property type="entry name" value="Leucine rich repeat containing 1"/>
    <property type="match status" value="1"/>
</dbReference>
<dbReference type="SMART" id="SM00369">
    <property type="entry name" value="LRR_TYP"/>
    <property type="match status" value="14"/>
</dbReference>
<accession>A0A401SZR2</accession>
<dbReference type="GO" id="GO:0098887">
    <property type="term" value="P:neurotransmitter receptor transport, endosome to postsynaptic membrane"/>
    <property type="evidence" value="ECO:0007669"/>
    <property type="project" value="TreeGrafter"/>
</dbReference>
<dbReference type="GO" id="GO:0045197">
    <property type="term" value="P:establishment or maintenance of epithelial cell apical/basal polarity"/>
    <property type="evidence" value="ECO:0007669"/>
    <property type="project" value="TreeGrafter"/>
</dbReference>
<organism evidence="5 6">
    <name type="scientific">Chiloscyllium punctatum</name>
    <name type="common">Brownbanded bambooshark</name>
    <name type="synonym">Hemiscyllium punctatum</name>
    <dbReference type="NCBI Taxonomy" id="137246"/>
    <lineage>
        <taxon>Eukaryota</taxon>
        <taxon>Metazoa</taxon>
        <taxon>Chordata</taxon>
        <taxon>Craniata</taxon>
        <taxon>Vertebrata</taxon>
        <taxon>Chondrichthyes</taxon>
        <taxon>Elasmobranchii</taxon>
        <taxon>Galeomorphii</taxon>
        <taxon>Galeoidea</taxon>
        <taxon>Orectolobiformes</taxon>
        <taxon>Hemiscylliidae</taxon>
        <taxon>Chiloscyllium</taxon>
    </lineage>
</organism>
<feature type="compositionally biased region" description="Basic and acidic residues" evidence="3">
    <location>
        <begin position="183"/>
        <end position="199"/>
    </location>
</feature>
<dbReference type="PANTHER" id="PTHR23119">
    <property type="entry name" value="DISCS LARGE"/>
    <property type="match status" value="1"/>
</dbReference>
<feature type="domain" description="Disease resistance R13L4/SHOC-2-like LRR" evidence="4">
    <location>
        <begin position="460"/>
        <end position="540"/>
    </location>
</feature>
<dbReference type="GO" id="GO:0014069">
    <property type="term" value="C:postsynaptic density"/>
    <property type="evidence" value="ECO:0007669"/>
    <property type="project" value="TreeGrafter"/>
</dbReference>
<keyword evidence="2" id="KW-0677">Repeat</keyword>
<dbReference type="OrthoDB" id="676979at2759"/>
<dbReference type="Gene3D" id="3.80.10.10">
    <property type="entry name" value="Ribonuclease Inhibitor"/>
    <property type="match status" value="2"/>
</dbReference>
<dbReference type="GO" id="GO:0019901">
    <property type="term" value="F:protein kinase binding"/>
    <property type="evidence" value="ECO:0007669"/>
    <property type="project" value="TreeGrafter"/>
</dbReference>
<evidence type="ECO:0000259" key="4">
    <source>
        <dbReference type="Pfam" id="PF23598"/>
    </source>
</evidence>
<keyword evidence="6" id="KW-1185">Reference proteome</keyword>
<protein>
    <recommendedName>
        <fullName evidence="4">Disease resistance R13L4/SHOC-2-like LRR domain-containing protein</fullName>
    </recommendedName>
</protein>
<dbReference type="PANTHER" id="PTHR23119:SF58">
    <property type="entry name" value="LEUCINE RICH REPEAT CONTAINING 1"/>
    <property type="match status" value="1"/>
</dbReference>
<feature type="compositionally biased region" description="Polar residues" evidence="3">
    <location>
        <begin position="151"/>
        <end position="171"/>
    </location>
</feature>
<dbReference type="InterPro" id="IPR001611">
    <property type="entry name" value="Leu-rich_rpt"/>
</dbReference>
<evidence type="ECO:0000256" key="2">
    <source>
        <dbReference type="ARBA" id="ARBA00022737"/>
    </source>
</evidence>
<dbReference type="GO" id="GO:0098968">
    <property type="term" value="P:neurotransmitter receptor transport postsynaptic membrane to endosome"/>
    <property type="evidence" value="ECO:0007669"/>
    <property type="project" value="TreeGrafter"/>
</dbReference>
<reference evidence="5 6" key="1">
    <citation type="journal article" date="2018" name="Nat. Ecol. Evol.">
        <title>Shark genomes provide insights into elasmobranch evolution and the origin of vertebrates.</title>
        <authorList>
            <person name="Hara Y"/>
            <person name="Yamaguchi K"/>
            <person name="Onimaru K"/>
            <person name="Kadota M"/>
            <person name="Koyanagi M"/>
            <person name="Keeley SD"/>
            <person name="Tatsumi K"/>
            <person name="Tanaka K"/>
            <person name="Motone F"/>
            <person name="Kageyama Y"/>
            <person name="Nozu R"/>
            <person name="Adachi N"/>
            <person name="Nishimura O"/>
            <person name="Nakagawa R"/>
            <person name="Tanegashima C"/>
            <person name="Kiyatake I"/>
            <person name="Matsumoto R"/>
            <person name="Murakumo K"/>
            <person name="Nishida K"/>
            <person name="Terakita A"/>
            <person name="Kuratani S"/>
            <person name="Sato K"/>
            <person name="Hyodo S Kuraku.S."/>
        </authorList>
    </citation>
    <scope>NUCLEOTIDE SEQUENCE [LARGE SCALE GENOMIC DNA]</scope>
</reference>
<comment type="caution">
    <text evidence="5">The sequence shown here is derived from an EMBL/GenBank/DDBJ whole genome shotgun (WGS) entry which is preliminary data.</text>
</comment>
<dbReference type="Pfam" id="PF13855">
    <property type="entry name" value="LRR_8"/>
    <property type="match status" value="1"/>
</dbReference>
<dbReference type="GO" id="GO:0043113">
    <property type="term" value="P:receptor clustering"/>
    <property type="evidence" value="ECO:0007669"/>
    <property type="project" value="TreeGrafter"/>
</dbReference>
<name>A0A401SZR2_CHIPU</name>
<keyword evidence="1" id="KW-0433">Leucine-rich repeat</keyword>
<evidence type="ECO:0000313" key="5">
    <source>
        <dbReference type="EMBL" id="GCC35882.1"/>
    </source>
</evidence>